<dbReference type="FunCoup" id="Q17956">
    <property type="interactions" value="1569"/>
</dbReference>
<dbReference type="KEGG" id="cel:CELE_C14A4.9"/>
<evidence type="ECO:0000313" key="4">
    <source>
        <dbReference type="WormBase" id="C14A4.9"/>
    </source>
</evidence>
<evidence type="ECO:0000313" key="3">
    <source>
        <dbReference type="Proteomes" id="UP000001940"/>
    </source>
</evidence>
<evidence type="ECO:0000313" key="2">
    <source>
        <dbReference type="EMBL" id="CAA90113.1"/>
    </source>
</evidence>
<dbReference type="UCSC" id="C14A4.9.1">
    <property type="organism name" value="c. elegans"/>
</dbReference>
<dbReference type="OMA" id="TTPCCAM"/>
<protein>
    <submittedName>
        <fullName evidence="2">C6 domain-containing protein</fullName>
    </submittedName>
</protein>
<keyword evidence="1" id="KW-0732">Signal</keyword>
<sequence>MISAVVLFISAITVSNACVPTSTPTTTTPCCSMLSQSTLPRRNPTITTQQQCSVLQRVSSTCPVDGIVICAAAQETNPDNILIEFINSAGVVVRSANAAGSPATILSVKVVCINGVWKVPTTSAGTTYADIATVSCSQSGSTGTDLGYVMGTAV</sequence>
<dbReference type="PANTHER" id="PTHR38613">
    <property type="entry name" value="PROTEIN CBG03211-RELATED"/>
    <property type="match status" value="1"/>
</dbReference>
<organism evidence="2 3">
    <name type="scientific">Caenorhabditis elegans</name>
    <dbReference type="NCBI Taxonomy" id="6239"/>
    <lineage>
        <taxon>Eukaryota</taxon>
        <taxon>Metazoa</taxon>
        <taxon>Ecdysozoa</taxon>
        <taxon>Nematoda</taxon>
        <taxon>Chromadorea</taxon>
        <taxon>Rhabditida</taxon>
        <taxon>Rhabditina</taxon>
        <taxon>Rhabditomorpha</taxon>
        <taxon>Rhabditoidea</taxon>
        <taxon>Rhabditidae</taxon>
        <taxon>Peloderinae</taxon>
        <taxon>Caenorhabditis</taxon>
    </lineage>
</organism>
<gene>
    <name evidence="2 4" type="ORF">C14A4.9</name>
    <name evidence="2" type="ORF">CELE_C14A4.9</name>
</gene>
<dbReference type="PeptideAtlas" id="Q17956"/>
<feature type="chain" id="PRO_5004186105" evidence="1">
    <location>
        <begin position="18"/>
        <end position="154"/>
    </location>
</feature>
<dbReference type="STRING" id="6239.C14A4.9.1"/>
<reference evidence="2 3" key="1">
    <citation type="journal article" date="1998" name="Science">
        <title>Genome sequence of the nematode C. elegans: a platform for investigating biology.</title>
        <authorList>
            <consortium name="The C. elegans sequencing consortium"/>
            <person name="Sulson J.E."/>
            <person name="Waterston R."/>
        </authorList>
    </citation>
    <scope>NUCLEOTIDE SEQUENCE [LARGE SCALE GENOMIC DNA]</scope>
    <source>
        <strain evidence="2 3">Bristol N2</strain>
    </source>
</reference>
<dbReference type="AGR" id="WB:WBGene00007560"/>
<dbReference type="RefSeq" id="NP_496288.1">
    <property type="nucleotide sequence ID" value="NM_063887.7"/>
</dbReference>
<proteinExistence type="evidence at protein level"/>
<dbReference type="HOGENOM" id="CLU_1705887_0_0_1"/>
<dbReference type="WormBase" id="C14A4.9">
    <property type="protein sequence ID" value="CE02150"/>
    <property type="gene ID" value="WBGene00007560"/>
</dbReference>
<dbReference type="IntAct" id="Q17956">
    <property type="interactions" value="1"/>
</dbReference>
<dbReference type="CTD" id="174637"/>
<dbReference type="EMBL" id="BX284602">
    <property type="protein sequence ID" value="CAA90113.1"/>
    <property type="molecule type" value="Genomic_DNA"/>
</dbReference>
<dbReference type="eggNOG" id="ENOG502THYC">
    <property type="taxonomic scope" value="Eukaryota"/>
</dbReference>
<dbReference type="PaxDb" id="6239-C14A4.9"/>
<evidence type="ECO:0000256" key="1">
    <source>
        <dbReference type="SAM" id="SignalP"/>
    </source>
</evidence>
<dbReference type="OrthoDB" id="5836468at2759"/>
<dbReference type="AlphaFoldDB" id="Q17956"/>
<keyword evidence="5" id="KW-1267">Proteomics identification</keyword>
<dbReference type="Bgee" id="WBGene00007560">
    <property type="expression patterns" value="Expressed in pharyngeal muscle cell (C elegans) and 3 other cell types or tissues"/>
</dbReference>
<dbReference type="Proteomes" id="UP000001940">
    <property type="component" value="Chromosome II"/>
</dbReference>
<name>Q17956_CAEEL</name>
<keyword evidence="3" id="KW-1185">Reference proteome</keyword>
<accession>Q17956</accession>
<dbReference type="PANTHER" id="PTHR38613:SF3">
    <property type="entry name" value="C6 DOMAIN-CONTAINING PROTEIN"/>
    <property type="match status" value="1"/>
</dbReference>
<dbReference type="GeneID" id="174637"/>
<evidence type="ECO:0007829" key="5">
    <source>
        <dbReference type="PeptideAtlas" id="Q17956"/>
    </source>
</evidence>
<feature type="signal peptide" evidence="1">
    <location>
        <begin position="1"/>
        <end position="17"/>
    </location>
</feature>
<dbReference type="InParanoid" id="Q17956"/>
<dbReference type="PIR" id="T19251">
    <property type="entry name" value="T19251"/>
</dbReference>